<evidence type="ECO:0000313" key="1">
    <source>
        <dbReference type="EMBL" id="KCZ89068.1"/>
    </source>
</evidence>
<organism evidence="1 2">
    <name type="scientific">Hyphomonas jannaschiana VP2</name>
    <dbReference type="NCBI Taxonomy" id="1280952"/>
    <lineage>
        <taxon>Bacteria</taxon>
        <taxon>Pseudomonadati</taxon>
        <taxon>Pseudomonadota</taxon>
        <taxon>Alphaproteobacteria</taxon>
        <taxon>Hyphomonadales</taxon>
        <taxon>Hyphomonadaceae</taxon>
        <taxon>Hyphomonas</taxon>
    </lineage>
</organism>
<name>A0A059FF07_9PROT</name>
<dbReference type="RefSeq" id="WP_035580167.1">
    <property type="nucleotide sequence ID" value="NZ_ARYJ01000004.1"/>
</dbReference>
<evidence type="ECO:0000313" key="2">
    <source>
        <dbReference type="Proteomes" id="UP000024816"/>
    </source>
</evidence>
<dbReference type="Proteomes" id="UP000024816">
    <property type="component" value="Unassembled WGS sequence"/>
</dbReference>
<proteinExistence type="predicted"/>
<comment type="caution">
    <text evidence="1">The sequence shown here is derived from an EMBL/GenBank/DDBJ whole genome shotgun (WGS) entry which is preliminary data.</text>
</comment>
<dbReference type="EMBL" id="ARYJ01000004">
    <property type="protein sequence ID" value="KCZ89068.1"/>
    <property type="molecule type" value="Genomic_DNA"/>
</dbReference>
<sequence length="110" mass="12475">MLADVMKTVQVASLFGGYRFVQPTLRLLGEQMSTYDHYTEAKCIADQIEGAGFPEQAEQVRQAIENGVSGTEIFMQLRCYLSPLKNNDRIDQQVRHRVNLLVDKIDDALL</sequence>
<reference evidence="1 2" key="1">
    <citation type="journal article" date="2014" name="Antonie Van Leeuwenhoek">
        <title>Hyphomonas beringensis sp. nov. and Hyphomonas chukchiensis sp. nov., isolated from surface seawater of the Bering Sea and Chukchi Sea.</title>
        <authorList>
            <person name="Li C."/>
            <person name="Lai Q."/>
            <person name="Li G."/>
            <person name="Dong C."/>
            <person name="Wang J."/>
            <person name="Liao Y."/>
            <person name="Shao Z."/>
        </authorList>
    </citation>
    <scope>NUCLEOTIDE SEQUENCE [LARGE SCALE GENOMIC DNA]</scope>
    <source>
        <strain evidence="1 2">VP2</strain>
    </source>
</reference>
<accession>A0A059FF07</accession>
<dbReference type="AlphaFoldDB" id="A0A059FF07"/>
<protein>
    <submittedName>
        <fullName evidence="1">Uncharacterized protein</fullName>
    </submittedName>
</protein>
<keyword evidence="2" id="KW-1185">Reference proteome</keyword>
<gene>
    <name evidence="1" type="ORF">HJA_07222</name>
</gene>
<dbReference type="OrthoDB" id="9906117at2"/>